<dbReference type="FunCoup" id="A0A1U7ZQ52">
    <property type="interactions" value="246"/>
</dbReference>
<evidence type="ECO:0000256" key="4">
    <source>
        <dbReference type="SAM" id="MobiDB-lite"/>
    </source>
</evidence>
<feature type="compositionally biased region" description="Basic and acidic residues" evidence="4">
    <location>
        <begin position="187"/>
        <end position="200"/>
    </location>
</feature>
<protein>
    <submittedName>
        <fullName evidence="6">Protein SPEAR1 isoform X1</fullName>
    </submittedName>
</protein>
<dbReference type="Proteomes" id="UP000189703">
    <property type="component" value="Unplaced"/>
</dbReference>
<dbReference type="OrthoDB" id="653455at2759"/>
<evidence type="ECO:0000313" key="6">
    <source>
        <dbReference type="RefSeq" id="XP_010254036.1"/>
    </source>
</evidence>
<dbReference type="RefSeq" id="XP_010254036.1">
    <property type="nucleotide sequence ID" value="XM_010255734.1"/>
</dbReference>
<gene>
    <name evidence="6" type="primary">LOC104595138</name>
</gene>
<evidence type="ECO:0000313" key="5">
    <source>
        <dbReference type="Proteomes" id="UP000189703"/>
    </source>
</evidence>
<dbReference type="AlphaFoldDB" id="A0A1U7ZQ52"/>
<dbReference type="GeneID" id="104595138"/>
<dbReference type="PANTHER" id="PTHR33388">
    <property type="entry name" value="OS01G0212500 PROTEIN"/>
    <property type="match status" value="1"/>
</dbReference>
<proteinExistence type="predicted"/>
<dbReference type="GO" id="GO:0003700">
    <property type="term" value="F:DNA-binding transcription factor activity"/>
    <property type="evidence" value="ECO:0007669"/>
    <property type="project" value="InterPro"/>
</dbReference>
<organism evidence="5 6">
    <name type="scientific">Nelumbo nucifera</name>
    <name type="common">Sacred lotus</name>
    <dbReference type="NCBI Taxonomy" id="4432"/>
    <lineage>
        <taxon>Eukaryota</taxon>
        <taxon>Viridiplantae</taxon>
        <taxon>Streptophyta</taxon>
        <taxon>Embryophyta</taxon>
        <taxon>Tracheophyta</taxon>
        <taxon>Spermatophyta</taxon>
        <taxon>Magnoliopsida</taxon>
        <taxon>Proteales</taxon>
        <taxon>Nelumbonaceae</taxon>
        <taxon>Nelumbo</taxon>
    </lineage>
</organism>
<keyword evidence="2" id="KW-0805">Transcription regulation</keyword>
<dbReference type="eggNOG" id="ENOG502RXQS">
    <property type="taxonomic scope" value="Eukaryota"/>
</dbReference>
<evidence type="ECO:0000256" key="3">
    <source>
        <dbReference type="ARBA" id="ARBA00023163"/>
    </source>
</evidence>
<dbReference type="OMA" id="MQGEYPS"/>
<name>A0A1U7ZQ52_NELNU</name>
<reference evidence="6" key="1">
    <citation type="submission" date="2025-08" db="UniProtKB">
        <authorList>
            <consortium name="RefSeq"/>
        </authorList>
    </citation>
    <scope>IDENTIFICATION</scope>
</reference>
<feature type="region of interest" description="Disordered" evidence="4">
    <location>
        <begin position="163"/>
        <end position="200"/>
    </location>
</feature>
<dbReference type="PANTHER" id="PTHR33388:SF18">
    <property type="entry name" value="PROTEIN SPEAR1"/>
    <property type="match status" value="1"/>
</dbReference>
<dbReference type="InterPro" id="IPR040356">
    <property type="entry name" value="SPEAR"/>
</dbReference>
<dbReference type="InParanoid" id="A0A1U7ZQ52"/>
<feature type="compositionally biased region" description="Low complexity" evidence="4">
    <location>
        <begin position="176"/>
        <end position="186"/>
    </location>
</feature>
<dbReference type="KEGG" id="nnu:104595138"/>
<keyword evidence="5" id="KW-1185">Reference proteome</keyword>
<keyword evidence="1" id="KW-0678">Repressor</keyword>
<feature type="region of interest" description="Disordered" evidence="4">
    <location>
        <begin position="1"/>
        <end position="41"/>
    </location>
</feature>
<sequence>MDGSYFGEPSLGHGRSGSSRKGKKSNSDKPRQPQRGLGVAQLEKIRLYNQMGSSYFPSFHSPCYTNLNQLEEDVRMGTTYSSIPSSSSFLSYSQSSSSSLVFHPNMTQLGLGEMETIETRYGDSDSQYGTMASRWNHSSGSFETQDTMQPSLTRHLLSLNVEDSVQKKRRKDRCGSMGSSSQNSDSSDTREVDLELKLSL</sequence>
<evidence type="ECO:0000256" key="1">
    <source>
        <dbReference type="ARBA" id="ARBA00022491"/>
    </source>
</evidence>
<accession>A0A1U7ZQ52</accession>
<keyword evidence="3" id="KW-0804">Transcription</keyword>
<evidence type="ECO:0000256" key="2">
    <source>
        <dbReference type="ARBA" id="ARBA00023015"/>
    </source>
</evidence>